<dbReference type="FunFam" id="3.40.50.12670:FF:000002">
    <property type="entry name" value="Carboxypeptidase"/>
    <property type="match status" value="1"/>
</dbReference>
<dbReference type="Pfam" id="PF00450">
    <property type="entry name" value="Peptidase_S10"/>
    <property type="match status" value="1"/>
</dbReference>
<comment type="caution">
    <text evidence="2">The sequence shown here is derived from an EMBL/GenBank/DDBJ whole genome shotgun (WGS) entry which is preliminary data.</text>
</comment>
<dbReference type="InterPro" id="IPR033124">
    <property type="entry name" value="Ser_caboxypep_his_AS"/>
</dbReference>
<dbReference type="Gene3D" id="3.40.50.12670">
    <property type="match status" value="1"/>
</dbReference>
<dbReference type="GO" id="GO:0004185">
    <property type="term" value="F:serine-type carboxypeptidase activity"/>
    <property type="evidence" value="ECO:0007669"/>
    <property type="project" value="InterPro"/>
</dbReference>
<dbReference type="AlphaFoldDB" id="A0A6V7W7D5"/>
<dbReference type="PROSITE" id="PS00560">
    <property type="entry name" value="CARBOXYPEPT_SER_HIS"/>
    <property type="match status" value="1"/>
</dbReference>
<sequence>MLTSLIVKGMSKFKINLKGLAIGNPYLNKKLDYESTLIYAYGHGIVDEELWQSVKKDCCKGCVDGCDIEKLVGSCSTNAIQIYNSFFNGNINAYDIYRNCGNSPNASSYQKYDMFSRADFRLKNMAKLAKKARLNIMEENTRRVKRDDGSSFDPSPVPCLADDTMNTYMNKKEVMKALHIPVSQNIRWSFCTDSVSSVNGYQIIQDDMTPFFKIILNATVPTLLYYGDTDSVCNFIMGQKFSEQLGLKLKKPKQAWLFNKQIGGFKTEYFGGLTFLTVRGVGHMVPQWAPARAEYIIKQFMNNLPI</sequence>
<proteinExistence type="inferred from homology"/>
<organism evidence="2 3">
    <name type="scientific">Meloidogyne enterolobii</name>
    <name type="common">Root-knot nematode worm</name>
    <name type="synonym">Meloidogyne mayaguensis</name>
    <dbReference type="NCBI Taxonomy" id="390850"/>
    <lineage>
        <taxon>Eukaryota</taxon>
        <taxon>Metazoa</taxon>
        <taxon>Ecdysozoa</taxon>
        <taxon>Nematoda</taxon>
        <taxon>Chromadorea</taxon>
        <taxon>Rhabditida</taxon>
        <taxon>Tylenchina</taxon>
        <taxon>Tylenchomorpha</taxon>
        <taxon>Tylenchoidea</taxon>
        <taxon>Meloidogynidae</taxon>
        <taxon>Meloidogyninae</taxon>
        <taxon>Meloidogyne</taxon>
    </lineage>
</organism>
<dbReference type="InterPro" id="IPR001563">
    <property type="entry name" value="Peptidase_S10"/>
</dbReference>
<dbReference type="Proteomes" id="UP000580250">
    <property type="component" value="Unassembled WGS sequence"/>
</dbReference>
<evidence type="ECO:0000313" key="3">
    <source>
        <dbReference type="Proteomes" id="UP000580250"/>
    </source>
</evidence>
<accession>A0A6V7W7D5</accession>
<comment type="similarity">
    <text evidence="1">Belongs to the peptidase S10 family.</text>
</comment>
<name>A0A6V7W7D5_MELEN</name>
<dbReference type="PANTHER" id="PTHR11802">
    <property type="entry name" value="SERINE PROTEASE FAMILY S10 SERINE CARBOXYPEPTIDASE"/>
    <property type="match status" value="1"/>
</dbReference>
<dbReference type="InterPro" id="IPR029058">
    <property type="entry name" value="AB_hydrolase_fold"/>
</dbReference>
<dbReference type="GO" id="GO:0006508">
    <property type="term" value="P:proteolysis"/>
    <property type="evidence" value="ECO:0007669"/>
    <property type="project" value="InterPro"/>
</dbReference>
<evidence type="ECO:0000313" key="2">
    <source>
        <dbReference type="EMBL" id="CAD2182952.1"/>
    </source>
</evidence>
<dbReference type="Gene3D" id="3.40.50.1820">
    <property type="entry name" value="alpha/beta hydrolase"/>
    <property type="match status" value="1"/>
</dbReference>
<protein>
    <submittedName>
        <fullName evidence="2">Uncharacterized protein</fullName>
    </submittedName>
</protein>
<dbReference type="EMBL" id="CAJEWN010000450">
    <property type="protein sequence ID" value="CAD2182952.1"/>
    <property type="molecule type" value="Genomic_DNA"/>
</dbReference>
<reference evidence="2 3" key="1">
    <citation type="submission" date="2020-08" db="EMBL/GenBank/DDBJ databases">
        <authorList>
            <person name="Koutsovoulos G."/>
            <person name="Danchin GJ E."/>
        </authorList>
    </citation>
    <scope>NUCLEOTIDE SEQUENCE [LARGE SCALE GENOMIC DNA]</scope>
</reference>
<dbReference type="SUPFAM" id="SSF53474">
    <property type="entry name" value="alpha/beta-Hydrolases"/>
    <property type="match status" value="1"/>
</dbReference>
<dbReference type="PANTHER" id="PTHR11802:SF418">
    <property type="entry name" value="SERINE CARBOXYPEPTIDASE CTSA-1.1"/>
    <property type="match status" value="1"/>
</dbReference>
<evidence type="ECO:0000256" key="1">
    <source>
        <dbReference type="ARBA" id="ARBA00009431"/>
    </source>
</evidence>
<dbReference type="OrthoDB" id="735686at2759"/>
<gene>
    <name evidence="2" type="ORF">MENT_LOCUS35206</name>
</gene>